<evidence type="ECO:0000313" key="3">
    <source>
        <dbReference type="Proteomes" id="UP001157006"/>
    </source>
</evidence>
<dbReference type="Proteomes" id="UP001157006">
    <property type="component" value="Chromosome 5"/>
</dbReference>
<keyword evidence="3" id="KW-1185">Reference proteome</keyword>
<dbReference type="AlphaFoldDB" id="A0AAV1AZB3"/>
<evidence type="ECO:0000259" key="1">
    <source>
        <dbReference type="Pfam" id="PF04195"/>
    </source>
</evidence>
<evidence type="ECO:0000313" key="2">
    <source>
        <dbReference type="EMBL" id="CAI8614514.1"/>
    </source>
</evidence>
<sequence length="202" mass="23343">MVIIKECDDFGNKRRNNDEEQRVIWEECMQEMRTALGVDEYARVMSKVYSEIFTSESDSDPDSSGSVEVLMETSVSFSGEVMGYDQISMNEVEIAKLRSLRKVSSIGNEDMWSWGACIPGKRVCMSRPNGVQDEWFYFYARVLEDMFIRIPFIDFEVDVLKTVNVAPSQLRPNSWGFIKAFEMICEVLDVTPTIGLFFFFLF</sequence>
<proteinExistence type="predicted"/>
<dbReference type="EMBL" id="OX451740">
    <property type="protein sequence ID" value="CAI8614514.1"/>
    <property type="molecule type" value="Genomic_DNA"/>
</dbReference>
<organism evidence="2 3">
    <name type="scientific">Vicia faba</name>
    <name type="common">Broad bean</name>
    <name type="synonym">Faba vulgaris</name>
    <dbReference type="NCBI Taxonomy" id="3906"/>
    <lineage>
        <taxon>Eukaryota</taxon>
        <taxon>Viridiplantae</taxon>
        <taxon>Streptophyta</taxon>
        <taxon>Embryophyta</taxon>
        <taxon>Tracheophyta</taxon>
        <taxon>Spermatophyta</taxon>
        <taxon>Magnoliopsida</taxon>
        <taxon>eudicotyledons</taxon>
        <taxon>Gunneridae</taxon>
        <taxon>Pentapetalae</taxon>
        <taxon>rosids</taxon>
        <taxon>fabids</taxon>
        <taxon>Fabales</taxon>
        <taxon>Fabaceae</taxon>
        <taxon>Papilionoideae</taxon>
        <taxon>50 kb inversion clade</taxon>
        <taxon>NPAAA clade</taxon>
        <taxon>Hologalegina</taxon>
        <taxon>IRL clade</taxon>
        <taxon>Fabeae</taxon>
        <taxon>Vicia</taxon>
    </lineage>
</organism>
<name>A0AAV1AZB3_VICFA</name>
<protein>
    <recommendedName>
        <fullName evidence="1">Transposase (putative) gypsy type domain-containing protein</fullName>
    </recommendedName>
</protein>
<feature type="domain" description="Transposase (putative) gypsy type" evidence="1">
    <location>
        <begin position="148"/>
        <end position="201"/>
    </location>
</feature>
<accession>A0AAV1AZB3</accession>
<dbReference type="Pfam" id="PF04195">
    <property type="entry name" value="Transposase_28"/>
    <property type="match status" value="1"/>
</dbReference>
<dbReference type="InterPro" id="IPR007321">
    <property type="entry name" value="Transposase_28"/>
</dbReference>
<gene>
    <name evidence="2" type="ORF">VFH_V133080</name>
</gene>
<reference evidence="2 3" key="1">
    <citation type="submission" date="2023-01" db="EMBL/GenBank/DDBJ databases">
        <authorList>
            <person name="Kreplak J."/>
        </authorList>
    </citation>
    <scope>NUCLEOTIDE SEQUENCE [LARGE SCALE GENOMIC DNA]</scope>
</reference>